<dbReference type="PANTHER" id="PTHR34107">
    <property type="entry name" value="SLL0198 PROTEIN-RELATED"/>
    <property type="match status" value="1"/>
</dbReference>
<dbReference type="InterPro" id="IPR011335">
    <property type="entry name" value="Restrct_endonuc-II-like"/>
</dbReference>
<dbReference type="Pfam" id="PF05685">
    <property type="entry name" value="Uma2"/>
    <property type="match status" value="1"/>
</dbReference>
<keyword evidence="2" id="KW-0540">Nuclease</keyword>
<dbReference type="CDD" id="cd06260">
    <property type="entry name" value="DUF820-like"/>
    <property type="match status" value="1"/>
</dbReference>
<dbReference type="InterPro" id="IPR008538">
    <property type="entry name" value="Uma2"/>
</dbReference>
<evidence type="ECO:0000313" key="3">
    <source>
        <dbReference type="Proteomes" id="UP000717364"/>
    </source>
</evidence>
<protein>
    <submittedName>
        <fullName evidence="2">Uma2 family endonuclease</fullName>
    </submittedName>
</protein>
<name>A0A947GH65_9CYAN</name>
<evidence type="ECO:0000313" key="2">
    <source>
        <dbReference type="EMBL" id="MBT9315325.1"/>
    </source>
</evidence>
<keyword evidence="2" id="KW-0378">Hydrolase</keyword>
<dbReference type="Proteomes" id="UP000717364">
    <property type="component" value="Unassembled WGS sequence"/>
</dbReference>
<comment type="caution">
    <text evidence="2">The sequence shown here is derived from an EMBL/GenBank/DDBJ whole genome shotgun (WGS) entry which is preliminary data.</text>
</comment>
<dbReference type="InterPro" id="IPR012296">
    <property type="entry name" value="Nuclease_put_TT1808"/>
</dbReference>
<dbReference type="SUPFAM" id="SSF52980">
    <property type="entry name" value="Restriction endonuclease-like"/>
    <property type="match status" value="1"/>
</dbReference>
<accession>A0A947GH65</accession>
<dbReference type="Gene3D" id="3.90.1570.10">
    <property type="entry name" value="tt1808, chain A"/>
    <property type="match status" value="1"/>
</dbReference>
<dbReference type="EMBL" id="JADOES010000011">
    <property type="protein sequence ID" value="MBT9315325.1"/>
    <property type="molecule type" value="Genomic_DNA"/>
</dbReference>
<dbReference type="AlphaFoldDB" id="A0A947GH65"/>
<reference evidence="2" key="1">
    <citation type="submission" date="2020-11" db="EMBL/GenBank/DDBJ databases">
        <authorList>
            <person name="Konstantinou D."/>
            <person name="Gkelis S."/>
            <person name="Popin R."/>
            <person name="Fewer D."/>
            <person name="Sivonen K."/>
        </authorList>
    </citation>
    <scope>NUCLEOTIDE SEQUENCE</scope>
    <source>
        <strain evidence="2">TAU-MAC 1115</strain>
    </source>
</reference>
<keyword evidence="3" id="KW-1185">Reference proteome</keyword>
<sequence length="185" mass="20605">MVQAPQLTLKDFLAMPDGDVANELIDGKVVPKVAPKRFHSKTQKAILRLLDDWAINHGEVGLEWSSTLQRKGRDWCPVPDLLYVAFDRLPPNWDDDGPCPVPPNVAIEIISPDQTFGVMAEKAFDYLMAGVLSVWIVDPRAKTVTVFKPQAVPITYRDNSLIDEDQLPELEISAQVIFDRAGLLG</sequence>
<feature type="domain" description="Putative restriction endonuclease" evidence="1">
    <location>
        <begin position="10"/>
        <end position="174"/>
    </location>
</feature>
<dbReference type="PANTHER" id="PTHR34107:SF1">
    <property type="entry name" value="SLL0198 PROTEIN"/>
    <property type="match status" value="1"/>
</dbReference>
<evidence type="ECO:0000259" key="1">
    <source>
        <dbReference type="Pfam" id="PF05685"/>
    </source>
</evidence>
<organism evidence="2 3">
    <name type="scientific">Leptothoe spongobia TAU-MAC 1115</name>
    <dbReference type="NCBI Taxonomy" id="1967444"/>
    <lineage>
        <taxon>Bacteria</taxon>
        <taxon>Bacillati</taxon>
        <taxon>Cyanobacteriota</taxon>
        <taxon>Cyanophyceae</taxon>
        <taxon>Nodosilineales</taxon>
        <taxon>Cymatolegaceae</taxon>
        <taxon>Leptothoe</taxon>
        <taxon>Leptothoe spongobia</taxon>
    </lineage>
</organism>
<proteinExistence type="predicted"/>
<dbReference type="RefSeq" id="WP_215608402.1">
    <property type="nucleotide sequence ID" value="NZ_JADOES010000011.1"/>
</dbReference>
<gene>
    <name evidence="2" type="ORF">IXB50_07795</name>
</gene>
<reference evidence="2" key="2">
    <citation type="journal article" date="2021" name="Mar. Drugs">
        <title>Genome Reduction and Secondary Metabolism of the Marine Sponge-Associated Cyanobacterium Leptothoe.</title>
        <authorList>
            <person name="Konstantinou D."/>
            <person name="Popin R.V."/>
            <person name="Fewer D.P."/>
            <person name="Sivonen K."/>
            <person name="Gkelis S."/>
        </authorList>
    </citation>
    <scope>NUCLEOTIDE SEQUENCE</scope>
    <source>
        <strain evidence="2">TAU-MAC 1115</strain>
    </source>
</reference>
<keyword evidence="2" id="KW-0255">Endonuclease</keyword>
<dbReference type="GO" id="GO:0004519">
    <property type="term" value="F:endonuclease activity"/>
    <property type="evidence" value="ECO:0007669"/>
    <property type="project" value="UniProtKB-KW"/>
</dbReference>